<accession>A0ABY2YQE1</accession>
<sequence>MQIFCCFTAWGIFTNCFYGREFNSREEIVDAVRDYLDYYNHRRIQLKLKGLSPIQYRKQSFK</sequence>
<gene>
    <name evidence="2" type="ORF">EUX50_02825</name>
</gene>
<dbReference type="Proteomes" id="UP000318353">
    <property type="component" value="Unassembled WGS sequence"/>
</dbReference>
<evidence type="ECO:0000259" key="1">
    <source>
        <dbReference type="Pfam" id="PF13333"/>
    </source>
</evidence>
<proteinExistence type="predicted"/>
<protein>
    <recommendedName>
        <fullName evidence="1">Integrase catalytic domain-containing protein</fullName>
    </recommendedName>
</protein>
<feature type="domain" description="Integrase catalytic" evidence="1">
    <location>
        <begin position="14"/>
        <end position="61"/>
    </location>
</feature>
<name>A0ABY2YQE1_HAEHA</name>
<dbReference type="InterPro" id="IPR001584">
    <property type="entry name" value="Integrase_cat-core"/>
</dbReference>
<keyword evidence="3" id="KW-1185">Reference proteome</keyword>
<evidence type="ECO:0000313" key="3">
    <source>
        <dbReference type="Proteomes" id="UP000318353"/>
    </source>
</evidence>
<evidence type="ECO:0000313" key="2">
    <source>
        <dbReference type="EMBL" id="TPH05977.1"/>
    </source>
</evidence>
<comment type="caution">
    <text evidence="2">The sequence shown here is derived from an EMBL/GenBank/DDBJ whole genome shotgun (WGS) entry which is preliminary data.</text>
</comment>
<dbReference type="Pfam" id="PF13333">
    <property type="entry name" value="rve_2"/>
    <property type="match status" value="1"/>
</dbReference>
<organism evidence="2 3">
    <name type="scientific">Haemophilus haemolyticus</name>
    <dbReference type="NCBI Taxonomy" id="726"/>
    <lineage>
        <taxon>Bacteria</taxon>
        <taxon>Pseudomonadati</taxon>
        <taxon>Pseudomonadota</taxon>
        <taxon>Gammaproteobacteria</taxon>
        <taxon>Pasteurellales</taxon>
        <taxon>Pasteurellaceae</taxon>
        <taxon>Haemophilus</taxon>
    </lineage>
</organism>
<dbReference type="EMBL" id="SDPH01000007">
    <property type="protein sequence ID" value="TPH05977.1"/>
    <property type="molecule type" value="Genomic_DNA"/>
</dbReference>
<reference evidence="2 3" key="1">
    <citation type="submission" date="2019-01" db="EMBL/GenBank/DDBJ databases">
        <title>Comparative genomic analysis identifies haemin-independent Haemophilus haemolyticus: a formal re-classification of Haemophilus intermedius.</title>
        <authorList>
            <person name="Harris T.M."/>
            <person name="Price E.P."/>
            <person name="Sarovich D.S."/>
            <person name="Norskov-Lauritsen N."/>
            <person name="Beissbarth J."/>
            <person name="Chang A.B."/>
            <person name="Smith-Vaughan H.C."/>
        </authorList>
    </citation>
    <scope>NUCLEOTIDE SEQUENCE [LARGE SCALE GENOMIC DNA]</scope>
    <source>
        <strain evidence="2 3">CCUG 15949</strain>
    </source>
</reference>